<dbReference type="InterPro" id="IPR029352">
    <property type="entry name" value="PCARE"/>
</dbReference>
<name>A0A6G0IDP2_LARCR</name>
<comment type="caution">
    <text evidence="2">The sequence shown here is derived from an EMBL/GenBank/DDBJ whole genome shotgun (WGS) entry which is preliminary data.</text>
</comment>
<protein>
    <submittedName>
        <fullName evidence="2">Uncharacterized protein</fullName>
    </submittedName>
</protein>
<evidence type="ECO:0000256" key="1">
    <source>
        <dbReference type="SAM" id="MobiDB-lite"/>
    </source>
</evidence>
<keyword evidence="3" id="KW-1185">Reference proteome</keyword>
<reference evidence="2 3" key="1">
    <citation type="submission" date="2019-07" db="EMBL/GenBank/DDBJ databases">
        <title>Chromosome genome assembly for large yellow croaker.</title>
        <authorList>
            <person name="Xiao S."/>
        </authorList>
    </citation>
    <scope>NUCLEOTIDE SEQUENCE [LARGE SCALE GENOMIC DNA]</scope>
    <source>
        <strain evidence="2">JMULYC20181020</strain>
        <tissue evidence="2">Muscle</tissue>
    </source>
</reference>
<feature type="compositionally biased region" description="Low complexity" evidence="1">
    <location>
        <begin position="17"/>
        <end position="26"/>
    </location>
</feature>
<dbReference type="PANTHER" id="PTHR22017">
    <property type="entry name" value="PHOTORECEPTOR CILIUM ACTIN REGULATOR"/>
    <property type="match status" value="1"/>
</dbReference>
<proteinExistence type="predicted"/>
<evidence type="ECO:0000313" key="2">
    <source>
        <dbReference type="EMBL" id="KAE8289615.1"/>
    </source>
</evidence>
<feature type="compositionally biased region" description="Basic and acidic residues" evidence="1">
    <location>
        <begin position="240"/>
        <end position="250"/>
    </location>
</feature>
<accession>A0A6G0IDP2</accession>
<feature type="region of interest" description="Disordered" evidence="1">
    <location>
        <begin position="198"/>
        <end position="280"/>
    </location>
</feature>
<feature type="compositionally biased region" description="Low complexity" evidence="1">
    <location>
        <begin position="109"/>
        <end position="118"/>
    </location>
</feature>
<dbReference type="PANTHER" id="PTHR22017:SF0">
    <property type="entry name" value="PHOTORECEPTOR CILIUM ACTIN REGULATOR"/>
    <property type="match status" value="1"/>
</dbReference>
<dbReference type="Proteomes" id="UP000424527">
    <property type="component" value="Unassembled WGS sequence"/>
</dbReference>
<dbReference type="EMBL" id="REGW02000011">
    <property type="protein sequence ID" value="KAE8289615.1"/>
    <property type="molecule type" value="Genomic_DNA"/>
</dbReference>
<gene>
    <name evidence="2" type="ORF">D5F01_LYC11321</name>
</gene>
<feature type="compositionally biased region" description="Polar residues" evidence="1">
    <location>
        <begin position="49"/>
        <end position="70"/>
    </location>
</feature>
<dbReference type="AlphaFoldDB" id="A0A6G0IDP2"/>
<feature type="compositionally biased region" description="Low complexity" evidence="1">
    <location>
        <begin position="37"/>
        <end position="48"/>
    </location>
</feature>
<organism evidence="2 3">
    <name type="scientific">Larimichthys crocea</name>
    <name type="common">Large yellow croaker</name>
    <name type="synonym">Pseudosciaena crocea</name>
    <dbReference type="NCBI Taxonomy" id="215358"/>
    <lineage>
        <taxon>Eukaryota</taxon>
        <taxon>Metazoa</taxon>
        <taxon>Chordata</taxon>
        <taxon>Craniata</taxon>
        <taxon>Vertebrata</taxon>
        <taxon>Euteleostomi</taxon>
        <taxon>Actinopterygii</taxon>
        <taxon>Neopterygii</taxon>
        <taxon>Teleostei</taxon>
        <taxon>Neoteleostei</taxon>
        <taxon>Acanthomorphata</taxon>
        <taxon>Eupercaria</taxon>
        <taxon>Sciaenidae</taxon>
        <taxon>Larimichthys</taxon>
    </lineage>
</organism>
<feature type="region of interest" description="Disordered" evidence="1">
    <location>
        <begin position="1"/>
        <end position="143"/>
    </location>
</feature>
<sequence length="280" mass="30257">MVYFSVPGPNTTVSTMPASSVVSSQPPATPPMSRGRTLPSTPSTPSSLHQRLSSPHNFKRQPTSTTSASPPVNRKLPTPPAVQRRLPSPPVAKENTLDSNSPPYPFKGPSPSSSYPFKAPSPPASPKVKRWSRENSSEDLTSSRMISNARSVFCPVSPSLFEAQPCPVPRPPQAWTSTGVSFLSRSWGSRGRFPVSVQGPRPFIRRSQSDRRPSLNLPPRSPGISVAETCGSEPAIYSKGLDDEPTRDDDLWGSQSDLRATPRSASHPDLCVVGQSLHRD</sequence>
<dbReference type="Pfam" id="PF15449">
    <property type="entry name" value="Retinal"/>
    <property type="match status" value="1"/>
</dbReference>
<evidence type="ECO:0000313" key="3">
    <source>
        <dbReference type="Proteomes" id="UP000424527"/>
    </source>
</evidence>